<name>A0A218YSI7_9HELO</name>
<dbReference type="Proteomes" id="UP000242519">
    <property type="component" value="Unassembled WGS sequence"/>
</dbReference>
<evidence type="ECO:0000313" key="1">
    <source>
        <dbReference type="EMBL" id="OWO97447.1"/>
    </source>
</evidence>
<dbReference type="InParanoid" id="A0A218YSI7"/>
<evidence type="ECO:0000313" key="2">
    <source>
        <dbReference type="Proteomes" id="UP000242519"/>
    </source>
</evidence>
<proteinExistence type="predicted"/>
<comment type="caution">
    <text evidence="1">The sequence shown here is derived from an EMBL/GenBank/DDBJ whole genome shotgun (WGS) entry which is preliminary data.</text>
</comment>
<accession>A0A218YSI7</accession>
<gene>
    <name evidence="1" type="ORF">B2J93_5260</name>
</gene>
<reference evidence="1 2" key="1">
    <citation type="submission" date="2017-04" db="EMBL/GenBank/DDBJ databases">
        <title>Draft genome sequence of Marssonina coronaria NL1: causal agent of apple blotch.</title>
        <authorList>
            <person name="Cheng Q."/>
        </authorList>
    </citation>
    <scope>NUCLEOTIDE SEQUENCE [LARGE SCALE GENOMIC DNA]</scope>
    <source>
        <strain evidence="1 2">NL1</strain>
    </source>
</reference>
<keyword evidence="2" id="KW-1185">Reference proteome</keyword>
<organism evidence="1 2">
    <name type="scientific">Diplocarpon coronariae</name>
    <dbReference type="NCBI Taxonomy" id="2795749"/>
    <lineage>
        <taxon>Eukaryota</taxon>
        <taxon>Fungi</taxon>
        <taxon>Dikarya</taxon>
        <taxon>Ascomycota</taxon>
        <taxon>Pezizomycotina</taxon>
        <taxon>Leotiomycetes</taxon>
        <taxon>Helotiales</taxon>
        <taxon>Drepanopezizaceae</taxon>
        <taxon>Diplocarpon</taxon>
    </lineage>
</organism>
<protein>
    <submittedName>
        <fullName evidence="1">Uncharacterized protein</fullName>
    </submittedName>
</protein>
<dbReference type="EMBL" id="MZNU01000436">
    <property type="protein sequence ID" value="OWO97447.1"/>
    <property type="molecule type" value="Genomic_DNA"/>
</dbReference>
<sequence>MALALLRVLKGVSRKYTMEAERVSTASYRQQCTIDESYRRAIAIQYANNKAIERTGAKPSEGRLQFYNH</sequence>
<dbReference type="AlphaFoldDB" id="A0A218YSI7"/>